<proteinExistence type="predicted"/>
<organism evidence="2 3">
    <name type="scientific">Diploptera punctata</name>
    <name type="common">Pacific beetle cockroach</name>
    <dbReference type="NCBI Taxonomy" id="6984"/>
    <lineage>
        <taxon>Eukaryota</taxon>
        <taxon>Metazoa</taxon>
        <taxon>Ecdysozoa</taxon>
        <taxon>Arthropoda</taxon>
        <taxon>Hexapoda</taxon>
        <taxon>Insecta</taxon>
        <taxon>Pterygota</taxon>
        <taxon>Neoptera</taxon>
        <taxon>Polyneoptera</taxon>
        <taxon>Dictyoptera</taxon>
        <taxon>Blattodea</taxon>
        <taxon>Blaberoidea</taxon>
        <taxon>Blaberidae</taxon>
        <taxon>Diplopterinae</taxon>
        <taxon>Diploptera</taxon>
    </lineage>
</organism>
<feature type="transmembrane region" description="Helical" evidence="1">
    <location>
        <begin position="43"/>
        <end position="60"/>
    </location>
</feature>
<sequence>TSAAINHVFCSFFAWMVRPNTRVFNDLSSVSCFNVYIFMHNNMFVVLTICAISLNFYLVYMELKFLKITQNSQRQNHFHYFRLLEERIYACILQIIPLYQIPLLRKSIHAIII</sequence>
<reference evidence="2" key="1">
    <citation type="journal article" date="2023" name="IScience">
        <title>Live-bearing cockroach genome reveals convergent evolutionary mechanisms linked to viviparity in insects and beyond.</title>
        <authorList>
            <person name="Fouks B."/>
            <person name="Harrison M.C."/>
            <person name="Mikhailova A.A."/>
            <person name="Marchal E."/>
            <person name="English S."/>
            <person name="Carruthers M."/>
            <person name="Jennings E.C."/>
            <person name="Chiamaka E.L."/>
            <person name="Frigard R.A."/>
            <person name="Pippel M."/>
            <person name="Attardo G.M."/>
            <person name="Benoit J.B."/>
            <person name="Bornberg-Bauer E."/>
            <person name="Tobe S.S."/>
        </authorList>
    </citation>
    <scope>NUCLEOTIDE SEQUENCE</scope>
    <source>
        <strain evidence="2">Stay&amp;Tobe</strain>
    </source>
</reference>
<dbReference type="AlphaFoldDB" id="A0AAD7ZXB5"/>
<evidence type="ECO:0000313" key="2">
    <source>
        <dbReference type="EMBL" id="KAJ9588680.1"/>
    </source>
</evidence>
<protein>
    <submittedName>
        <fullName evidence="2">Uncharacterized protein</fullName>
    </submittedName>
</protein>
<evidence type="ECO:0000256" key="1">
    <source>
        <dbReference type="SAM" id="Phobius"/>
    </source>
</evidence>
<comment type="caution">
    <text evidence="2">The sequence shown here is derived from an EMBL/GenBank/DDBJ whole genome shotgun (WGS) entry which is preliminary data.</text>
</comment>
<reference evidence="2" key="2">
    <citation type="submission" date="2023-05" db="EMBL/GenBank/DDBJ databases">
        <authorList>
            <person name="Fouks B."/>
        </authorList>
    </citation>
    <scope>NUCLEOTIDE SEQUENCE</scope>
    <source>
        <strain evidence="2">Stay&amp;Tobe</strain>
        <tissue evidence="2">Testes</tissue>
    </source>
</reference>
<dbReference type="Proteomes" id="UP001233999">
    <property type="component" value="Unassembled WGS sequence"/>
</dbReference>
<name>A0AAD7ZXB5_DIPPU</name>
<dbReference type="EMBL" id="JASPKZ010005319">
    <property type="protein sequence ID" value="KAJ9588680.1"/>
    <property type="molecule type" value="Genomic_DNA"/>
</dbReference>
<keyword evidence="1" id="KW-0472">Membrane</keyword>
<evidence type="ECO:0000313" key="3">
    <source>
        <dbReference type="Proteomes" id="UP001233999"/>
    </source>
</evidence>
<feature type="non-terminal residue" evidence="2">
    <location>
        <position position="113"/>
    </location>
</feature>
<feature type="non-terminal residue" evidence="2">
    <location>
        <position position="1"/>
    </location>
</feature>
<keyword evidence="1" id="KW-1133">Transmembrane helix</keyword>
<keyword evidence="3" id="KW-1185">Reference proteome</keyword>
<keyword evidence="1" id="KW-0812">Transmembrane</keyword>
<gene>
    <name evidence="2" type="ORF">L9F63_018040</name>
</gene>
<accession>A0AAD7ZXB5</accession>